<evidence type="ECO:0000256" key="5">
    <source>
        <dbReference type="ARBA" id="ARBA00022454"/>
    </source>
</evidence>
<name>A0A8J2PHD2_9HEXA</name>
<keyword evidence="5" id="KW-0158">Chromosome</keyword>
<evidence type="ECO:0000256" key="9">
    <source>
        <dbReference type="ARBA" id="ARBA00023067"/>
    </source>
</evidence>
<keyword evidence="6" id="KW-0963">Cytoplasm</keyword>
<feature type="region of interest" description="Disordered" evidence="11">
    <location>
        <begin position="489"/>
        <end position="534"/>
    </location>
</feature>
<keyword evidence="10" id="KW-0131">Cell cycle</keyword>
<dbReference type="AlphaFoldDB" id="A0A8J2PHD2"/>
<evidence type="ECO:0000256" key="7">
    <source>
        <dbReference type="ARBA" id="ARBA00022618"/>
    </source>
</evidence>
<dbReference type="OrthoDB" id="362021at2759"/>
<dbReference type="GO" id="GO:0007076">
    <property type="term" value="P:mitotic chromosome condensation"/>
    <property type="evidence" value="ECO:0007669"/>
    <property type="project" value="InterPro"/>
</dbReference>
<dbReference type="Pfam" id="PF05786">
    <property type="entry name" value="Cnd2"/>
    <property type="match status" value="1"/>
</dbReference>
<sequence>MSFKLPQTGRTSLIFSEAGGGYTFSVRVPGRHSIDAFEKLGSQALAIKGKVAEAFDNRRLIPLPQNSYKQGLHSGRCGGTKSVGRTDNLSKMSGNQRFRKRDRKPNAVLGDSNILDGSLENPSSDEEVVKRHRLVQRRKSFIELDKKKQRVESGMETPRGEKRKSSGGTSGGEISSEGEKGSDSENRVGRAKRIRRRLSKKVDDGGHSLNMSYGNLNVSTASPTVASPKKPTDKKTLQEIYSTCSALFQAHKITPQNAFSLKLVECLDEIIESDDFDKRNLPLLARTLEIGGKIYVCRVDCTHAHTIKLATEIAANQNEEQENEVEDNEDGQDLQDNNEEAEGRKKVRTRVKKRSRFIEDSEAKLNTRFEDQSSKYASRRTSLKIKLHRNVDEELDFDYVSYFQKPGEKHPIETEEEYLALGSKGCVPDSHVNEDEIKEVPWHPFNALSEWDPSKVDIWGIPLANTDPMDMSNLQRQLPCVADDEEFAYNPENRPDEYPAPEPGDNDIGFPQGNDCFGDDHFDENPPSDERNECNMSKPIAVDNLRSLDDLKRFFLSLKGNQLVLKNKYGWAGPVFLKPQRSDLKKRAADGKSHKKLRKQKSLVLSYGDIDWKDPTNKYIDGDEEDYRNPFDSIEGHDDPMDNIIRFFIDSNRNIFKLMEEEFREGKDVMSQSVLGGRDKVDDYGVEMNIEAPRDFEDDSFGDMLPQPEAEPLIDGVEDLAVAGMNLTAMFPGTLGFDTNDPLSRASEFDSLKFSKQPKPIDMHALKVVIRKILKEKLLVDDEGRPTSDEDRKFDLMALVTEMLRRVDNRMAKHMSMAIIVVGLMHVVAENKFFMVSEPGSENPNIVCRGKTWKHKDHIPMAAHSEDTG</sequence>
<evidence type="ECO:0000256" key="8">
    <source>
        <dbReference type="ARBA" id="ARBA00022776"/>
    </source>
</evidence>
<gene>
    <name evidence="12" type="ORF">AFUS01_LOCUS25853</name>
</gene>
<keyword evidence="13" id="KW-1185">Reference proteome</keyword>
<evidence type="ECO:0000256" key="10">
    <source>
        <dbReference type="ARBA" id="ARBA00023306"/>
    </source>
</evidence>
<dbReference type="PANTHER" id="PTHR13108:SF9">
    <property type="entry name" value="CONDENSIN COMPLEX SUBUNIT 2"/>
    <property type="match status" value="1"/>
</dbReference>
<feature type="compositionally biased region" description="Acidic residues" evidence="11">
    <location>
        <begin position="319"/>
        <end position="340"/>
    </location>
</feature>
<feature type="compositionally biased region" description="Basic residues" evidence="11">
    <location>
        <begin position="189"/>
        <end position="199"/>
    </location>
</feature>
<protein>
    <recommendedName>
        <fullName evidence="4">Condensin complex subunit 2</fullName>
    </recommendedName>
</protein>
<evidence type="ECO:0000256" key="1">
    <source>
        <dbReference type="ARBA" id="ARBA00004286"/>
    </source>
</evidence>
<evidence type="ECO:0000256" key="6">
    <source>
        <dbReference type="ARBA" id="ARBA00022490"/>
    </source>
</evidence>
<feature type="compositionally biased region" description="Basic and acidic residues" evidence="11">
    <location>
        <begin position="145"/>
        <end position="164"/>
    </location>
</feature>
<keyword evidence="7" id="KW-0132">Cell division</keyword>
<feature type="region of interest" description="Disordered" evidence="11">
    <location>
        <begin position="317"/>
        <end position="347"/>
    </location>
</feature>
<evidence type="ECO:0000313" key="13">
    <source>
        <dbReference type="Proteomes" id="UP000708208"/>
    </source>
</evidence>
<evidence type="ECO:0000256" key="2">
    <source>
        <dbReference type="ARBA" id="ARBA00004496"/>
    </source>
</evidence>
<comment type="similarity">
    <text evidence="3">Belongs to the CND2 (condensin subunit 2) family.</text>
</comment>
<feature type="compositionally biased region" description="Basic and acidic residues" evidence="11">
    <location>
        <begin position="518"/>
        <end position="533"/>
    </location>
</feature>
<proteinExistence type="inferred from homology"/>
<evidence type="ECO:0000256" key="4">
    <source>
        <dbReference type="ARBA" id="ARBA00016065"/>
    </source>
</evidence>
<evidence type="ECO:0000313" key="12">
    <source>
        <dbReference type="EMBL" id="CAG7815155.1"/>
    </source>
</evidence>
<feature type="region of interest" description="Disordered" evidence="11">
    <location>
        <begin position="145"/>
        <end position="215"/>
    </location>
</feature>
<comment type="subcellular location">
    <subcellularLocation>
        <location evidence="1">Chromosome</location>
    </subcellularLocation>
    <subcellularLocation>
        <location evidence="2">Cytoplasm</location>
    </subcellularLocation>
</comment>
<dbReference type="GO" id="GO:0005737">
    <property type="term" value="C:cytoplasm"/>
    <property type="evidence" value="ECO:0007669"/>
    <property type="project" value="UniProtKB-SubCell"/>
</dbReference>
<comment type="caution">
    <text evidence="12">The sequence shown here is derived from an EMBL/GenBank/DDBJ whole genome shotgun (WGS) entry which is preliminary data.</text>
</comment>
<organism evidence="12 13">
    <name type="scientific">Allacma fusca</name>
    <dbReference type="NCBI Taxonomy" id="39272"/>
    <lineage>
        <taxon>Eukaryota</taxon>
        <taxon>Metazoa</taxon>
        <taxon>Ecdysozoa</taxon>
        <taxon>Arthropoda</taxon>
        <taxon>Hexapoda</taxon>
        <taxon>Collembola</taxon>
        <taxon>Symphypleona</taxon>
        <taxon>Sminthuridae</taxon>
        <taxon>Allacma</taxon>
    </lineage>
</organism>
<dbReference type="GO" id="GO:0000796">
    <property type="term" value="C:condensin complex"/>
    <property type="evidence" value="ECO:0007669"/>
    <property type="project" value="InterPro"/>
</dbReference>
<accession>A0A8J2PHD2</accession>
<dbReference type="PANTHER" id="PTHR13108">
    <property type="entry name" value="CONDENSIN COMPLEX SUBUNIT 2"/>
    <property type="match status" value="1"/>
</dbReference>
<dbReference type="GO" id="GO:0051301">
    <property type="term" value="P:cell division"/>
    <property type="evidence" value="ECO:0007669"/>
    <property type="project" value="UniProtKB-KW"/>
</dbReference>
<dbReference type="InterPro" id="IPR022816">
    <property type="entry name" value="Condensin_barren_su2"/>
</dbReference>
<dbReference type="EMBL" id="CAJVCH010337464">
    <property type="protein sequence ID" value="CAG7815155.1"/>
    <property type="molecule type" value="Genomic_DNA"/>
</dbReference>
<reference evidence="12" key="1">
    <citation type="submission" date="2021-06" db="EMBL/GenBank/DDBJ databases">
        <authorList>
            <person name="Hodson N. C."/>
            <person name="Mongue J. A."/>
            <person name="Jaron S. K."/>
        </authorList>
    </citation>
    <scope>NUCLEOTIDE SEQUENCE</scope>
</reference>
<dbReference type="Proteomes" id="UP000708208">
    <property type="component" value="Unassembled WGS sequence"/>
</dbReference>
<keyword evidence="9" id="KW-0226">DNA condensation</keyword>
<feature type="region of interest" description="Disordered" evidence="11">
    <location>
        <begin position="66"/>
        <end position="131"/>
    </location>
</feature>
<evidence type="ECO:0000256" key="11">
    <source>
        <dbReference type="SAM" id="MobiDB-lite"/>
    </source>
</evidence>
<dbReference type="GO" id="GO:0003682">
    <property type="term" value="F:chromatin binding"/>
    <property type="evidence" value="ECO:0007669"/>
    <property type="project" value="TreeGrafter"/>
</dbReference>
<feature type="compositionally biased region" description="Basic and acidic residues" evidence="11">
    <location>
        <begin position="177"/>
        <end position="188"/>
    </location>
</feature>
<keyword evidence="8" id="KW-0498">Mitosis</keyword>
<evidence type="ECO:0000256" key="3">
    <source>
        <dbReference type="ARBA" id="ARBA00009471"/>
    </source>
</evidence>
<feature type="compositionally biased region" description="Polar residues" evidence="11">
    <location>
        <begin position="83"/>
        <end position="96"/>
    </location>
</feature>